<accession>A0A0G1V0M7</accession>
<dbReference type="SMART" id="SM01192">
    <property type="entry name" value="Enolase_C"/>
    <property type="match status" value="1"/>
</dbReference>
<evidence type="ECO:0000256" key="2">
    <source>
        <dbReference type="ARBA" id="ARBA00009604"/>
    </source>
</evidence>
<comment type="similarity">
    <text evidence="2 9">Belongs to the enolase family.</text>
</comment>
<evidence type="ECO:0000256" key="11">
    <source>
        <dbReference type="PIRSR" id="PIRSR001400-2"/>
    </source>
</evidence>
<dbReference type="PIRSF" id="PIRSF001400">
    <property type="entry name" value="Enolase"/>
    <property type="match status" value="1"/>
</dbReference>
<keyword evidence="6 9" id="KW-0460">Magnesium</keyword>
<comment type="cofactor">
    <cofactor evidence="12">
        <name>Mg(2+)</name>
        <dbReference type="ChEBI" id="CHEBI:18420"/>
    </cofactor>
    <text evidence="12">Mg(2+) is required for catalysis and for stabilizing the dimer.</text>
</comment>
<feature type="binding site" evidence="11">
    <location>
        <position position="319"/>
    </location>
    <ligand>
        <name>substrate</name>
    </ligand>
</feature>
<dbReference type="GO" id="GO:0009986">
    <property type="term" value="C:cell surface"/>
    <property type="evidence" value="ECO:0007669"/>
    <property type="project" value="UniProtKB-SubCell"/>
</dbReference>
<dbReference type="SFLD" id="SFLDS00001">
    <property type="entry name" value="Enolase"/>
    <property type="match status" value="1"/>
</dbReference>
<dbReference type="InterPro" id="IPR020810">
    <property type="entry name" value="Enolase_C"/>
</dbReference>
<sequence>MAKLKNLYAREILDSRATPTIETVAVLESGHYGVSSVPSGALSPTGTYESIELRDNDPNRYFGKGVLKAVGYVNQEISARLLGQEFTSLSQIDTWLTELDGTPNKSRLGANSILSVSMASAKALASAVNTPLYRYLAAIAANTSPLFIPTPVFNMINGGRHGAGNLDFQEFHIIPNKSIGSFASQLQIGAEIYHTIKNLLSRRGAIHSVGDEGGFAPNLFTNLDALEILSQSIIECHKKPTVDVELGLDIAANSFFQDGKYIIKDRSSPMESAEFIDYLHDLNNQYHLKLLEDPLHEDDWKGWIQLTQDLGSTTTIVGDDFLATHKDKVTKAISEKACTAAIIKPNQVGTVTETIAVAKTARDAGWKINVSHRSGETNDTFIADFAVGIGADYAKFGAPARGERVAKYNHFLTIEAELAQNRS</sequence>
<keyword evidence="8 9" id="KW-0456">Lyase</keyword>
<feature type="binding site" evidence="11">
    <location>
        <position position="170"/>
    </location>
    <ligand>
        <name>substrate</name>
    </ligand>
</feature>
<dbReference type="AlphaFoldDB" id="A0A0G1V0M7"/>
<dbReference type="SUPFAM" id="SSF54826">
    <property type="entry name" value="Enolase N-terminal domain-like"/>
    <property type="match status" value="1"/>
</dbReference>
<comment type="catalytic activity">
    <reaction evidence="9">
        <text>(2R)-2-phosphoglycerate = phosphoenolpyruvate + H2O</text>
        <dbReference type="Rhea" id="RHEA:10164"/>
        <dbReference type="ChEBI" id="CHEBI:15377"/>
        <dbReference type="ChEBI" id="CHEBI:58289"/>
        <dbReference type="ChEBI" id="CHEBI:58702"/>
        <dbReference type="EC" id="4.2.1.11"/>
    </reaction>
</comment>
<dbReference type="PATRIC" id="fig|1618355.3.peg.645"/>
<dbReference type="InterPro" id="IPR029017">
    <property type="entry name" value="Enolase-like_N"/>
</dbReference>
<dbReference type="InterPro" id="IPR020811">
    <property type="entry name" value="Enolase_N"/>
</dbReference>
<dbReference type="Gene3D" id="3.30.390.10">
    <property type="entry name" value="Enolase-like, N-terminal domain"/>
    <property type="match status" value="1"/>
</dbReference>
<dbReference type="Proteomes" id="UP000034637">
    <property type="component" value="Unassembled WGS sequence"/>
</dbReference>
<organism evidence="15 16">
    <name type="scientific">Candidatus Amesbacteria bacterium GW2011_GWA1_48_9</name>
    <dbReference type="NCBI Taxonomy" id="1618355"/>
    <lineage>
        <taxon>Bacteria</taxon>
        <taxon>Candidatus Amesiibacteriota</taxon>
    </lineage>
</organism>
<feature type="active site" description="Proton acceptor" evidence="9 10">
    <location>
        <position position="344"/>
    </location>
</feature>
<dbReference type="PANTHER" id="PTHR11902:SF1">
    <property type="entry name" value="ENOLASE"/>
    <property type="match status" value="1"/>
</dbReference>
<evidence type="ECO:0000256" key="12">
    <source>
        <dbReference type="PIRSR" id="PIRSR001400-3"/>
    </source>
</evidence>
<evidence type="ECO:0000256" key="1">
    <source>
        <dbReference type="ARBA" id="ARBA00005031"/>
    </source>
</evidence>
<dbReference type="GO" id="GO:0004634">
    <property type="term" value="F:phosphopyruvate hydratase activity"/>
    <property type="evidence" value="ECO:0007669"/>
    <property type="project" value="UniProtKB-UniRule"/>
</dbReference>
<evidence type="ECO:0000256" key="10">
    <source>
        <dbReference type="PIRSR" id="PIRSR001400-1"/>
    </source>
</evidence>
<dbReference type="SFLD" id="SFLDG00178">
    <property type="entry name" value="enolase"/>
    <property type="match status" value="1"/>
</dbReference>
<dbReference type="Pfam" id="PF00113">
    <property type="entry name" value="Enolase_C"/>
    <property type="match status" value="1"/>
</dbReference>
<dbReference type="CDD" id="cd03313">
    <property type="entry name" value="enolase"/>
    <property type="match status" value="1"/>
</dbReference>
<dbReference type="GO" id="GO:0006096">
    <property type="term" value="P:glycolytic process"/>
    <property type="evidence" value="ECO:0007669"/>
    <property type="project" value="UniProtKB-UniRule"/>
</dbReference>
<evidence type="ECO:0000256" key="5">
    <source>
        <dbReference type="ARBA" id="ARBA00022525"/>
    </source>
</evidence>
<dbReference type="InterPro" id="IPR000941">
    <property type="entry name" value="Enolase"/>
</dbReference>
<dbReference type="UniPathway" id="UPA00109">
    <property type="reaction ID" value="UER00187"/>
</dbReference>
<feature type="binding site" evidence="9 12">
    <location>
        <position position="319"/>
    </location>
    <ligand>
        <name>Mg(2+)</name>
        <dbReference type="ChEBI" id="CHEBI:18420"/>
    </ligand>
</feature>
<protein>
    <recommendedName>
        <fullName evidence="4 9">Enolase</fullName>
        <ecNumber evidence="3 9">4.2.1.11</ecNumber>
    </recommendedName>
    <alternativeName>
        <fullName evidence="9">2-phospho-D-glycerate hydro-lyase</fullName>
    </alternativeName>
    <alternativeName>
        <fullName evidence="9">2-phosphoglycerate dehydratase</fullName>
    </alternativeName>
</protein>
<dbReference type="EMBL" id="LCPP01000020">
    <property type="protein sequence ID" value="KKU99876.1"/>
    <property type="molecule type" value="Genomic_DNA"/>
</dbReference>
<comment type="caution">
    <text evidence="15">The sequence shown here is derived from an EMBL/GenBank/DDBJ whole genome shotgun (WGS) entry which is preliminary data.</text>
</comment>
<dbReference type="GO" id="GO:0000287">
    <property type="term" value="F:magnesium ion binding"/>
    <property type="evidence" value="ECO:0007669"/>
    <property type="project" value="UniProtKB-UniRule"/>
</dbReference>
<keyword evidence="9 12" id="KW-0479">Metal-binding</keyword>
<feature type="binding site" evidence="9">
    <location>
        <position position="169"/>
    </location>
    <ligand>
        <name>(2R)-2-phosphoglycerate</name>
        <dbReference type="ChEBI" id="CHEBI:58289"/>
    </ligand>
</feature>
<feature type="binding site" evidence="9">
    <location>
        <position position="395"/>
    </location>
    <ligand>
        <name>(2R)-2-phosphoglycerate</name>
        <dbReference type="ChEBI" id="CHEBI:58289"/>
    </ligand>
</feature>
<feature type="binding site" evidence="9 12">
    <location>
        <position position="249"/>
    </location>
    <ligand>
        <name>Mg(2+)</name>
        <dbReference type="ChEBI" id="CHEBI:18420"/>
    </ligand>
</feature>
<keyword evidence="7 9" id="KW-0324">Glycolysis</keyword>
<evidence type="ECO:0000256" key="7">
    <source>
        <dbReference type="ARBA" id="ARBA00023152"/>
    </source>
</evidence>
<feature type="binding site" evidence="11">
    <location>
        <position position="395"/>
    </location>
    <ligand>
        <name>substrate</name>
    </ligand>
</feature>
<dbReference type="Gene3D" id="3.20.20.120">
    <property type="entry name" value="Enolase-like C-terminal domain"/>
    <property type="match status" value="1"/>
</dbReference>
<dbReference type="HAMAP" id="MF_00318">
    <property type="entry name" value="Enolase"/>
    <property type="match status" value="1"/>
</dbReference>
<feature type="binding site" evidence="11">
    <location>
        <position position="161"/>
    </location>
    <ligand>
        <name>substrate</name>
    </ligand>
</feature>
<comment type="function">
    <text evidence="9">Catalyzes the reversible conversion of 2-phosphoglycerate (2-PG) into phosphoenolpyruvate (PEP). It is essential for the degradation of carbohydrates via glycolysis.</text>
</comment>
<evidence type="ECO:0000259" key="13">
    <source>
        <dbReference type="SMART" id="SM01192"/>
    </source>
</evidence>
<feature type="binding site" evidence="9 12">
    <location>
        <position position="292"/>
    </location>
    <ligand>
        <name>Mg(2+)</name>
        <dbReference type="ChEBI" id="CHEBI:18420"/>
    </ligand>
</feature>
<feature type="domain" description="Enolase N-terminal" evidence="14">
    <location>
        <begin position="4"/>
        <end position="136"/>
    </location>
</feature>
<evidence type="ECO:0000256" key="3">
    <source>
        <dbReference type="ARBA" id="ARBA00012058"/>
    </source>
</evidence>
<feature type="domain" description="Enolase C-terminal TIM barrel" evidence="13">
    <location>
        <begin position="145"/>
        <end position="423"/>
    </location>
</feature>
<dbReference type="GO" id="GO:0005576">
    <property type="term" value="C:extracellular region"/>
    <property type="evidence" value="ECO:0007669"/>
    <property type="project" value="UniProtKB-SubCell"/>
</dbReference>
<gene>
    <name evidence="9" type="primary">eno</name>
    <name evidence="15" type="ORF">UY33_C0020G0016</name>
</gene>
<name>A0A0G1V0M7_9BACT</name>
<dbReference type="NCBIfam" id="TIGR01060">
    <property type="entry name" value="eno"/>
    <property type="match status" value="1"/>
</dbReference>
<feature type="binding site" evidence="9">
    <location>
        <position position="373"/>
    </location>
    <ligand>
        <name>(2R)-2-phosphoglycerate</name>
        <dbReference type="ChEBI" id="CHEBI:58289"/>
    </ligand>
</feature>
<keyword evidence="5 9" id="KW-0964">Secreted</keyword>
<evidence type="ECO:0000259" key="14">
    <source>
        <dbReference type="SMART" id="SM01193"/>
    </source>
</evidence>
<dbReference type="PANTHER" id="PTHR11902">
    <property type="entry name" value="ENOLASE"/>
    <property type="match status" value="1"/>
</dbReference>
<comment type="pathway">
    <text evidence="1 9">Carbohydrate degradation; glycolysis; pyruvate from D-glyceraldehyde 3-phosphate: step 4/5.</text>
</comment>
<keyword evidence="9" id="KW-0963">Cytoplasm</keyword>
<comment type="cofactor">
    <cofactor evidence="9">
        <name>Mg(2+)</name>
        <dbReference type="ChEBI" id="CHEBI:18420"/>
    </cofactor>
    <text evidence="9">Binds a second Mg(2+) ion via substrate during catalysis.</text>
</comment>
<dbReference type="SUPFAM" id="SSF51604">
    <property type="entry name" value="Enolase C-terminal domain-like"/>
    <property type="match status" value="1"/>
</dbReference>
<dbReference type="GO" id="GO:0000015">
    <property type="term" value="C:phosphopyruvate hydratase complex"/>
    <property type="evidence" value="ECO:0007669"/>
    <property type="project" value="InterPro"/>
</dbReference>
<dbReference type="Pfam" id="PF03952">
    <property type="entry name" value="Enolase_N"/>
    <property type="match status" value="1"/>
</dbReference>
<evidence type="ECO:0000256" key="4">
    <source>
        <dbReference type="ARBA" id="ARBA00017068"/>
    </source>
</evidence>
<evidence type="ECO:0000313" key="16">
    <source>
        <dbReference type="Proteomes" id="UP000034637"/>
    </source>
</evidence>
<feature type="binding site" evidence="11">
    <location>
        <begin position="371"/>
        <end position="374"/>
    </location>
    <ligand>
        <name>substrate</name>
    </ligand>
</feature>
<feature type="binding site" evidence="9">
    <location>
        <position position="374"/>
    </location>
    <ligand>
        <name>(2R)-2-phosphoglycerate</name>
        <dbReference type="ChEBI" id="CHEBI:58289"/>
    </ligand>
</feature>
<evidence type="ECO:0000256" key="6">
    <source>
        <dbReference type="ARBA" id="ARBA00022842"/>
    </source>
</evidence>
<dbReference type="EC" id="4.2.1.11" evidence="3 9"/>
<feature type="binding site" evidence="9">
    <location>
        <position position="344"/>
    </location>
    <ligand>
        <name>(2R)-2-phosphoglycerate</name>
        <dbReference type="ChEBI" id="CHEBI:58289"/>
    </ligand>
</feature>
<evidence type="ECO:0000256" key="8">
    <source>
        <dbReference type="ARBA" id="ARBA00023239"/>
    </source>
</evidence>
<dbReference type="PRINTS" id="PR00148">
    <property type="entry name" value="ENOLASE"/>
</dbReference>
<proteinExistence type="inferred from homology"/>
<reference evidence="15 16" key="1">
    <citation type="journal article" date="2015" name="Nature">
        <title>rRNA introns, odd ribosomes, and small enigmatic genomes across a large radiation of phyla.</title>
        <authorList>
            <person name="Brown C.T."/>
            <person name="Hug L.A."/>
            <person name="Thomas B.C."/>
            <person name="Sharon I."/>
            <person name="Castelle C.J."/>
            <person name="Singh A."/>
            <person name="Wilkins M.J."/>
            <person name="Williams K.H."/>
            <person name="Banfield J.F."/>
        </authorList>
    </citation>
    <scope>NUCLEOTIDE SEQUENCE [LARGE SCALE GENOMIC DNA]</scope>
</reference>
<dbReference type="InterPro" id="IPR036849">
    <property type="entry name" value="Enolase-like_C_sf"/>
</dbReference>
<feature type="active site" description="Proton donor" evidence="9 10">
    <location>
        <position position="212"/>
    </location>
</feature>
<dbReference type="SMART" id="SM01193">
    <property type="entry name" value="Enolase_N"/>
    <property type="match status" value="1"/>
</dbReference>
<evidence type="ECO:0000256" key="9">
    <source>
        <dbReference type="HAMAP-Rule" id="MF_00318"/>
    </source>
</evidence>
<evidence type="ECO:0000313" key="15">
    <source>
        <dbReference type="EMBL" id="KKU99876.1"/>
    </source>
</evidence>
<comment type="subcellular location">
    <subcellularLocation>
        <location evidence="9">Cytoplasm</location>
    </subcellularLocation>
    <subcellularLocation>
        <location evidence="9">Secreted</location>
    </subcellularLocation>
    <subcellularLocation>
        <location evidence="9">Cell surface</location>
    </subcellularLocation>
    <text evidence="9">Fractions of enolase are present in both the cytoplasm and on the cell surface.</text>
</comment>
<feature type="binding site" evidence="11">
    <location>
        <position position="292"/>
    </location>
    <ligand>
        <name>substrate</name>
    </ligand>
</feature>